<sequence>MLPTSVVTLHDLSLEWPDGTVALDSVDGSFGSGRTGLVGRNGAGKSTLLKLIAGELHPTSGRIDVVGEVGYLPQTLPLRRDATIAELLGIDQVMTALSAIESGAVDQRHFDTIGDDWDIEARADEALDQIGFSAADLDRRVAEVSGGETMLIAITGLRIHRTPITLLDEPTNNLDRPTRATLSAFVDEWPGTLIVVSHDRELLERMDQTAELFGGELDTVGGPYSVWEARRAQEQAAAVQAARTAQQSLTVEKRQRVEAETKLARRARTAKKTQRDGGIPKIAAGKRANNAQVSAGAMRSTLDDKVRVAQATLDEADGRVRDEEHIRLELPDPNVPRGRRIAELVDADDRMIVIQGPERVALIGANGTGKSTLLKHLLSGSDPVPGRAHGRLATELVGYLPQRLDVLDDDASAMENVAAAAPDTPPGTIRNHLARLMLRGDSVDRPVRRLSGGERFRVSLARLLFAEPPAQLLILDEPSNNLDIASVDRLAEALDAYRGALLVVSHDTTFLEKLRPDTIIELTKAGRMRERDGFSDSNSG</sequence>
<dbReference type="InterPro" id="IPR027417">
    <property type="entry name" value="P-loop_NTPase"/>
</dbReference>
<keyword evidence="2" id="KW-0547">Nucleotide-binding</keyword>
<dbReference type="Gene3D" id="3.40.50.300">
    <property type="entry name" value="P-loop containing nucleotide triphosphate hydrolases"/>
    <property type="match status" value="2"/>
</dbReference>
<dbReference type="PROSITE" id="PS50893">
    <property type="entry name" value="ABC_TRANSPORTER_2"/>
    <property type="match status" value="2"/>
</dbReference>
<reference evidence="5 6" key="1">
    <citation type="submission" date="2017-01" db="EMBL/GenBank/DDBJ databases">
        <authorList>
            <person name="Mah S.A."/>
            <person name="Swanson W.J."/>
            <person name="Moy G.W."/>
            <person name="Vacquier V.D."/>
        </authorList>
    </citation>
    <scope>NUCLEOTIDE SEQUENCE [LARGE SCALE GENOMIC DNA]</scope>
    <source>
        <strain evidence="5 6">CPCC 203464</strain>
    </source>
</reference>
<dbReference type="InterPro" id="IPR050611">
    <property type="entry name" value="ABCF"/>
</dbReference>
<dbReference type="InterPro" id="IPR003439">
    <property type="entry name" value="ABC_transporter-like_ATP-bd"/>
</dbReference>
<proteinExistence type="predicted"/>
<keyword evidence="6" id="KW-1185">Reference proteome</keyword>
<dbReference type="PANTHER" id="PTHR19211">
    <property type="entry name" value="ATP-BINDING TRANSPORT PROTEIN-RELATED"/>
    <property type="match status" value="1"/>
</dbReference>
<dbReference type="PANTHER" id="PTHR19211:SF6">
    <property type="entry name" value="BLL7188 PROTEIN"/>
    <property type="match status" value="1"/>
</dbReference>
<protein>
    <submittedName>
        <fullName evidence="5">ATPase components of ABC transporters with duplicated ATPase domains</fullName>
    </submittedName>
</protein>
<evidence type="ECO:0000256" key="3">
    <source>
        <dbReference type="ARBA" id="ARBA00022840"/>
    </source>
</evidence>
<accession>A0A1N7EFV2</accession>
<dbReference type="GO" id="GO:0016887">
    <property type="term" value="F:ATP hydrolysis activity"/>
    <property type="evidence" value="ECO:0007669"/>
    <property type="project" value="InterPro"/>
</dbReference>
<name>A0A1N7EFV2_9NOCA</name>
<dbReference type="OrthoDB" id="4500804at2"/>
<keyword evidence="1" id="KW-0677">Repeat</keyword>
<dbReference type="InterPro" id="IPR003593">
    <property type="entry name" value="AAA+_ATPase"/>
</dbReference>
<dbReference type="Proteomes" id="UP000186218">
    <property type="component" value="Unassembled WGS sequence"/>
</dbReference>
<evidence type="ECO:0000259" key="4">
    <source>
        <dbReference type="PROSITE" id="PS50893"/>
    </source>
</evidence>
<evidence type="ECO:0000256" key="1">
    <source>
        <dbReference type="ARBA" id="ARBA00022737"/>
    </source>
</evidence>
<feature type="domain" description="ABC transporter" evidence="4">
    <location>
        <begin position="330"/>
        <end position="540"/>
    </location>
</feature>
<dbReference type="Pfam" id="PF00005">
    <property type="entry name" value="ABC_tran"/>
    <property type="match status" value="2"/>
</dbReference>
<dbReference type="AlphaFoldDB" id="A0A1N7EFV2"/>
<keyword evidence="3" id="KW-0067">ATP-binding</keyword>
<evidence type="ECO:0000313" key="5">
    <source>
        <dbReference type="EMBL" id="SIR87032.1"/>
    </source>
</evidence>
<dbReference type="FunFam" id="3.40.50.300:FF:001320">
    <property type="entry name" value="Heme ABC transporter ATP-binding protein"/>
    <property type="match status" value="1"/>
</dbReference>
<dbReference type="SMART" id="SM00382">
    <property type="entry name" value="AAA"/>
    <property type="match status" value="2"/>
</dbReference>
<dbReference type="STRING" id="1344003.SAMN05445060_1278"/>
<evidence type="ECO:0000313" key="6">
    <source>
        <dbReference type="Proteomes" id="UP000186218"/>
    </source>
</evidence>
<dbReference type="GO" id="GO:0005524">
    <property type="term" value="F:ATP binding"/>
    <property type="evidence" value="ECO:0007669"/>
    <property type="project" value="UniProtKB-KW"/>
</dbReference>
<gene>
    <name evidence="5" type="ORF">SAMN05445060_1278</name>
</gene>
<dbReference type="SUPFAM" id="SSF52540">
    <property type="entry name" value="P-loop containing nucleoside triphosphate hydrolases"/>
    <property type="match status" value="2"/>
</dbReference>
<evidence type="ECO:0000256" key="2">
    <source>
        <dbReference type="ARBA" id="ARBA00022741"/>
    </source>
</evidence>
<dbReference type="CDD" id="cd03221">
    <property type="entry name" value="ABCF_EF-3"/>
    <property type="match status" value="1"/>
</dbReference>
<dbReference type="RefSeq" id="WP_076478222.1">
    <property type="nucleotide sequence ID" value="NZ_FTNT01000003.1"/>
</dbReference>
<organism evidence="5 6">
    <name type="scientific">Williamsia sterculiae</name>
    <dbReference type="NCBI Taxonomy" id="1344003"/>
    <lineage>
        <taxon>Bacteria</taxon>
        <taxon>Bacillati</taxon>
        <taxon>Actinomycetota</taxon>
        <taxon>Actinomycetes</taxon>
        <taxon>Mycobacteriales</taxon>
        <taxon>Nocardiaceae</taxon>
        <taxon>Williamsia</taxon>
    </lineage>
</organism>
<feature type="domain" description="ABC transporter" evidence="4">
    <location>
        <begin position="7"/>
        <end position="239"/>
    </location>
</feature>
<dbReference type="EMBL" id="FTNT01000003">
    <property type="protein sequence ID" value="SIR87032.1"/>
    <property type="molecule type" value="Genomic_DNA"/>
</dbReference>